<dbReference type="GeneID" id="95553804"/>
<protein>
    <submittedName>
        <fullName evidence="1">Uncharacterized protein</fullName>
    </submittedName>
</protein>
<dbReference type="OrthoDB" id="9009407at2"/>
<dbReference type="AlphaFoldDB" id="A0A1X7E9Z5"/>
<name>A0A1X7E9Z5_TRICW</name>
<dbReference type="Proteomes" id="UP000192911">
    <property type="component" value="Unassembled WGS sequence"/>
</dbReference>
<reference evidence="2" key="1">
    <citation type="submission" date="2017-04" db="EMBL/GenBank/DDBJ databases">
        <authorList>
            <person name="Varghese N."/>
            <person name="Submissions S."/>
        </authorList>
    </citation>
    <scope>NUCLEOTIDE SEQUENCE [LARGE SCALE GENOMIC DNA]</scope>
    <source>
        <strain evidence="2">Ballard 720</strain>
    </source>
</reference>
<gene>
    <name evidence="1" type="ORF">SAMN06295900_105113</name>
</gene>
<organism evidence="1 2">
    <name type="scientific">Trinickia caryophylli</name>
    <name type="common">Paraburkholderia caryophylli</name>
    <dbReference type="NCBI Taxonomy" id="28094"/>
    <lineage>
        <taxon>Bacteria</taxon>
        <taxon>Pseudomonadati</taxon>
        <taxon>Pseudomonadota</taxon>
        <taxon>Betaproteobacteria</taxon>
        <taxon>Burkholderiales</taxon>
        <taxon>Burkholderiaceae</taxon>
        <taxon>Trinickia</taxon>
    </lineage>
</organism>
<dbReference type="EMBL" id="FXAH01000005">
    <property type="protein sequence ID" value="SMF30351.1"/>
    <property type="molecule type" value="Genomic_DNA"/>
</dbReference>
<sequence>MRRDDLLEWIKNDGGELVDRYLPSGAEAELERVIRDQRHEVHTDAFLMFMSIRSLLRERGMQSCESDREAGKIMAQLNA</sequence>
<accession>A0A1X7E9Z5</accession>
<evidence type="ECO:0000313" key="2">
    <source>
        <dbReference type="Proteomes" id="UP000192911"/>
    </source>
</evidence>
<keyword evidence="2" id="KW-1185">Reference proteome</keyword>
<dbReference type="RefSeq" id="WP_085227376.1">
    <property type="nucleotide sequence ID" value="NZ_BSQD01000004.1"/>
</dbReference>
<proteinExistence type="predicted"/>
<evidence type="ECO:0000313" key="1">
    <source>
        <dbReference type="EMBL" id="SMF30351.1"/>
    </source>
</evidence>